<accession>A0A8H7PV11</accession>
<name>A0A8H7PV11_MORIS</name>
<keyword evidence="3" id="KW-1185">Reference proteome</keyword>
<reference evidence="2" key="1">
    <citation type="submission" date="2020-12" db="EMBL/GenBank/DDBJ databases">
        <title>Metabolic potential, ecology and presence of endohyphal bacteria is reflected in genomic diversity of Mucoromycotina.</title>
        <authorList>
            <person name="Muszewska A."/>
            <person name="Okrasinska A."/>
            <person name="Steczkiewicz K."/>
            <person name="Drgas O."/>
            <person name="Orlowska M."/>
            <person name="Perlinska-Lenart U."/>
            <person name="Aleksandrzak-Piekarczyk T."/>
            <person name="Szatraj K."/>
            <person name="Zielenkiewicz U."/>
            <person name="Pilsyk S."/>
            <person name="Malc E."/>
            <person name="Mieczkowski P."/>
            <person name="Kruszewska J.S."/>
            <person name="Biernat P."/>
            <person name="Pawlowska J."/>
        </authorList>
    </citation>
    <scope>NUCLEOTIDE SEQUENCE</scope>
    <source>
        <strain evidence="2">WA0000067209</strain>
    </source>
</reference>
<evidence type="ECO:0000313" key="2">
    <source>
        <dbReference type="EMBL" id="KAG2180004.1"/>
    </source>
</evidence>
<feature type="region of interest" description="Disordered" evidence="1">
    <location>
        <begin position="1"/>
        <end position="20"/>
    </location>
</feature>
<feature type="compositionally biased region" description="Polar residues" evidence="1">
    <location>
        <begin position="78"/>
        <end position="87"/>
    </location>
</feature>
<organism evidence="2 3">
    <name type="scientific">Mortierella isabellina</name>
    <name type="common">Filamentous fungus</name>
    <name type="synonym">Umbelopsis isabellina</name>
    <dbReference type="NCBI Taxonomy" id="91625"/>
    <lineage>
        <taxon>Eukaryota</taxon>
        <taxon>Fungi</taxon>
        <taxon>Fungi incertae sedis</taxon>
        <taxon>Mucoromycota</taxon>
        <taxon>Mucoromycotina</taxon>
        <taxon>Umbelopsidomycetes</taxon>
        <taxon>Umbelopsidales</taxon>
        <taxon>Umbelopsidaceae</taxon>
        <taxon>Umbelopsis</taxon>
    </lineage>
</organism>
<feature type="region of interest" description="Disordered" evidence="1">
    <location>
        <begin position="48"/>
        <end position="100"/>
    </location>
</feature>
<dbReference type="AlphaFoldDB" id="A0A8H7PV11"/>
<feature type="compositionally biased region" description="Pro residues" evidence="1">
    <location>
        <begin position="1"/>
        <end position="13"/>
    </location>
</feature>
<evidence type="ECO:0000256" key="1">
    <source>
        <dbReference type="SAM" id="MobiDB-lite"/>
    </source>
</evidence>
<dbReference type="OrthoDB" id="10365240at2759"/>
<dbReference type="Proteomes" id="UP000654370">
    <property type="component" value="Unassembled WGS sequence"/>
</dbReference>
<proteinExistence type="predicted"/>
<comment type="caution">
    <text evidence="2">The sequence shown here is derived from an EMBL/GenBank/DDBJ whole genome shotgun (WGS) entry which is preliminary data.</text>
</comment>
<evidence type="ECO:0000313" key="3">
    <source>
        <dbReference type="Proteomes" id="UP000654370"/>
    </source>
</evidence>
<feature type="compositionally biased region" description="Basic and acidic residues" evidence="1">
    <location>
        <begin position="89"/>
        <end position="100"/>
    </location>
</feature>
<gene>
    <name evidence="2" type="ORF">INT43_003791</name>
</gene>
<dbReference type="EMBL" id="JAEPQZ010000006">
    <property type="protein sequence ID" value="KAG2180004.1"/>
    <property type="molecule type" value="Genomic_DNA"/>
</dbReference>
<protein>
    <submittedName>
        <fullName evidence="2">Uncharacterized protein</fullName>
    </submittedName>
</protein>
<sequence>MDLPQPIPTPYPPTSSSNQVKDYQRILFNRAYGQDHVAAFGFSSPKQDFFDTPNCGSNSQTQQSQKSHHSQDDVGFEQVNNETTSLYQRPDKALDTARIA</sequence>